<feature type="region of interest" description="Disordered" evidence="1">
    <location>
        <begin position="72"/>
        <end position="91"/>
    </location>
</feature>
<comment type="caution">
    <text evidence="3">The sequence shown here is derived from an EMBL/GenBank/DDBJ whole genome shotgun (WGS) entry which is preliminary data.</text>
</comment>
<name>A0ABS0AYA3_9BACT</name>
<gene>
    <name evidence="3" type="ORF">NEPTK9_000620</name>
</gene>
<dbReference type="InterPro" id="IPR025960">
    <property type="entry name" value="RVT_N"/>
</dbReference>
<evidence type="ECO:0000256" key="1">
    <source>
        <dbReference type="SAM" id="MobiDB-lite"/>
    </source>
</evidence>
<evidence type="ECO:0000259" key="2">
    <source>
        <dbReference type="Pfam" id="PF13655"/>
    </source>
</evidence>
<dbReference type="EMBL" id="JAAEJV010000011">
    <property type="protein sequence ID" value="MBF5059113.1"/>
    <property type="molecule type" value="Genomic_DNA"/>
</dbReference>
<dbReference type="Pfam" id="PF13655">
    <property type="entry name" value="RVT_N"/>
    <property type="match status" value="1"/>
</dbReference>
<reference evidence="3 4" key="1">
    <citation type="submission" date="2020-01" db="EMBL/GenBank/DDBJ databases">
        <title>Draft genome sequence of Cand. Neptunochlamydia vexilliferae K9.</title>
        <authorList>
            <person name="Schulz F."/>
            <person name="Koestlbacher S."/>
            <person name="Wascher F."/>
            <person name="Pizzetti I."/>
            <person name="Horn M."/>
        </authorList>
    </citation>
    <scope>NUCLEOTIDE SEQUENCE [LARGE SCALE GENOMIC DNA]</scope>
    <source>
        <strain evidence="3 4">K9</strain>
    </source>
</reference>
<sequence length="91" mass="10420">MKAKEIAGAPSTFEDWVIIDWELINTKVKRLQMRIAKAVKEKRYGKAKALQWILTHSHYAKLLAVKRVTSSKGAKTPGVDREIWQSNKSKL</sequence>
<organism evidence="3 4">
    <name type="scientific">Candidatus Neptunichlamydia vexilliferae</name>
    <dbReference type="NCBI Taxonomy" id="1651774"/>
    <lineage>
        <taxon>Bacteria</taxon>
        <taxon>Pseudomonadati</taxon>
        <taxon>Chlamydiota</taxon>
        <taxon>Chlamydiia</taxon>
        <taxon>Parachlamydiales</taxon>
        <taxon>Simkaniaceae</taxon>
        <taxon>Candidatus Neptunichlamydia</taxon>
    </lineage>
</organism>
<accession>A0ABS0AYA3</accession>
<feature type="domain" description="Reverse transcriptase N-terminal" evidence="2">
    <location>
        <begin position="16"/>
        <end position="91"/>
    </location>
</feature>
<evidence type="ECO:0000313" key="4">
    <source>
        <dbReference type="Proteomes" id="UP001194714"/>
    </source>
</evidence>
<proteinExistence type="predicted"/>
<dbReference type="Proteomes" id="UP001194714">
    <property type="component" value="Unassembled WGS sequence"/>
</dbReference>
<protein>
    <recommendedName>
        <fullName evidence="2">Reverse transcriptase N-terminal domain-containing protein</fullName>
    </recommendedName>
</protein>
<keyword evidence="4" id="KW-1185">Reference proteome</keyword>
<evidence type="ECO:0000313" key="3">
    <source>
        <dbReference type="EMBL" id="MBF5059113.1"/>
    </source>
</evidence>